<dbReference type="AlphaFoldDB" id="D8LV57"/>
<dbReference type="Proteomes" id="UP000008312">
    <property type="component" value="Unassembled WGS sequence"/>
</dbReference>
<dbReference type="OrthoDB" id="227406at2759"/>
<reference evidence="1" key="1">
    <citation type="submission" date="2010-02" db="EMBL/GenBank/DDBJ databases">
        <title>Sequencing and annotation of the Blastocystis hominis genome.</title>
        <authorList>
            <person name="Wincker P."/>
        </authorList>
    </citation>
    <scope>NUCLEOTIDE SEQUENCE</scope>
    <source>
        <strain evidence="1">Singapore isolate B</strain>
    </source>
</reference>
<evidence type="ECO:0000313" key="2">
    <source>
        <dbReference type="Proteomes" id="UP000008312"/>
    </source>
</evidence>
<proteinExistence type="predicted"/>
<evidence type="ECO:0000313" key="1">
    <source>
        <dbReference type="EMBL" id="CBK19696.2"/>
    </source>
</evidence>
<organism evidence="1">
    <name type="scientific">Blastocystis hominis</name>
    <dbReference type="NCBI Taxonomy" id="12968"/>
    <lineage>
        <taxon>Eukaryota</taxon>
        <taxon>Sar</taxon>
        <taxon>Stramenopiles</taxon>
        <taxon>Bigyra</taxon>
        <taxon>Opalozoa</taxon>
        <taxon>Opalinata</taxon>
        <taxon>Blastocystidae</taxon>
        <taxon>Blastocystis</taxon>
    </lineage>
</organism>
<sequence>MGLPLYCLRAFVSACGEALSAFPADLPSETRDALKAFAEDKLVSIGSEYQQLAEDQCGEDLFNFLLQCMATLCPIYGYLGLQAEQARIAFFICKATLPSMKPEEAMKNSPDFVFDSRNLAAIEALSRLTKGNGEGVENVWKLVEATMEVIEEYIPEKDQSNNYVRSSPASPRVCAEYEIIEEQTDVLLGQVAQKAVETEMGCDLVIHTLEMMLQAARSGVSSEVPSGKANLMKAWDEVLRSAGLEEKVKIPHSSPIQTASGLKHLLTIANTNISRLERLVQTTESLTPLSSIQSLLTEAVSQLKRHPSLPGLVQPIFFFISEVMEQVNDNHPAKETYQAAIPELLKIVNTLVTNRQTQVLALDTLYDVIIQGDCLRGQWKPIISCLKKIATSDLCAEGFHDVQLILDDFLSEMDFSEALTLGALIASYTRQAFDINIALSAIGLYWKLADYTLITARGTRSLRI</sequence>
<dbReference type="InParanoid" id="D8LV57"/>
<gene>
    <name evidence="1" type="ORF">GSBLH_T00006947001</name>
</gene>
<accession>D8LV57</accession>
<dbReference type="GeneID" id="24923071"/>
<dbReference type="EMBL" id="FN668638">
    <property type="protein sequence ID" value="CBK19696.2"/>
    <property type="molecule type" value="Genomic_DNA"/>
</dbReference>
<dbReference type="RefSeq" id="XP_012893744.1">
    <property type="nucleotide sequence ID" value="XM_013038290.1"/>
</dbReference>
<keyword evidence="2" id="KW-1185">Reference proteome</keyword>
<protein>
    <submittedName>
        <fullName evidence="1">Uncharacterized protein</fullName>
    </submittedName>
</protein>
<name>D8LV57_BLAHO</name>